<dbReference type="Gramene" id="rna-AYBTSS11_LOCUS17448">
    <property type="protein sequence ID" value="CAJ1957892.1"/>
    <property type="gene ID" value="gene-AYBTSS11_LOCUS17448"/>
</dbReference>
<evidence type="ECO:0000313" key="1">
    <source>
        <dbReference type="EMBL" id="CAJ1957892.1"/>
    </source>
</evidence>
<evidence type="ECO:0000313" key="2">
    <source>
        <dbReference type="Proteomes" id="UP001189624"/>
    </source>
</evidence>
<dbReference type="AlphaFoldDB" id="A0AA86VYY5"/>
<sequence length="112" mass="12804">MQHTNANNHMHTQFDHPRTGEISFLSRGRVFLQKSSLVRVGSNYSHQAKAPKGLHSPALQPCSALRPESVLLPKEEGYHLEWWFLITLVGRQWSRHLSPPPKKRRGGRSDAM</sequence>
<name>A0AA86VYY5_9FABA</name>
<protein>
    <submittedName>
        <fullName evidence="1">Uncharacterized protein</fullName>
    </submittedName>
</protein>
<gene>
    <name evidence="1" type="ORF">AYBTSS11_LOCUS17448</name>
</gene>
<reference evidence="1" key="1">
    <citation type="submission" date="2023-10" db="EMBL/GenBank/DDBJ databases">
        <authorList>
            <person name="Domelevo Entfellner J.-B."/>
        </authorList>
    </citation>
    <scope>NUCLEOTIDE SEQUENCE</scope>
</reference>
<keyword evidence="2" id="KW-1185">Reference proteome</keyword>
<accession>A0AA86VYY5</accession>
<feature type="non-terminal residue" evidence="1">
    <location>
        <position position="112"/>
    </location>
</feature>
<proteinExistence type="predicted"/>
<dbReference type="EMBL" id="OY731402">
    <property type="protein sequence ID" value="CAJ1957892.1"/>
    <property type="molecule type" value="Genomic_DNA"/>
</dbReference>
<dbReference type="Proteomes" id="UP001189624">
    <property type="component" value="Chromosome 5"/>
</dbReference>
<organism evidence="1 2">
    <name type="scientific">Sphenostylis stenocarpa</name>
    <dbReference type="NCBI Taxonomy" id="92480"/>
    <lineage>
        <taxon>Eukaryota</taxon>
        <taxon>Viridiplantae</taxon>
        <taxon>Streptophyta</taxon>
        <taxon>Embryophyta</taxon>
        <taxon>Tracheophyta</taxon>
        <taxon>Spermatophyta</taxon>
        <taxon>Magnoliopsida</taxon>
        <taxon>eudicotyledons</taxon>
        <taxon>Gunneridae</taxon>
        <taxon>Pentapetalae</taxon>
        <taxon>rosids</taxon>
        <taxon>fabids</taxon>
        <taxon>Fabales</taxon>
        <taxon>Fabaceae</taxon>
        <taxon>Papilionoideae</taxon>
        <taxon>50 kb inversion clade</taxon>
        <taxon>NPAAA clade</taxon>
        <taxon>indigoferoid/millettioid clade</taxon>
        <taxon>Phaseoleae</taxon>
        <taxon>Sphenostylis</taxon>
    </lineage>
</organism>